<comment type="caution">
    <text evidence="8">The sequence shown here is derived from an EMBL/GenBank/DDBJ whole genome shotgun (WGS) entry which is preliminary data.</text>
</comment>
<dbReference type="InterPro" id="IPR004680">
    <property type="entry name" value="Cit_transptr-like_dom"/>
</dbReference>
<dbReference type="EMBL" id="JAHLPM010000010">
    <property type="protein sequence ID" value="MBU5438829.1"/>
    <property type="molecule type" value="Genomic_DNA"/>
</dbReference>
<evidence type="ECO:0000256" key="3">
    <source>
        <dbReference type="ARBA" id="ARBA00022692"/>
    </source>
</evidence>
<evidence type="ECO:0000256" key="6">
    <source>
        <dbReference type="SAM" id="Phobius"/>
    </source>
</evidence>
<comment type="subcellular location">
    <subcellularLocation>
        <location evidence="1">Membrane</location>
        <topology evidence="1">Multi-pass membrane protein</topology>
    </subcellularLocation>
</comment>
<keyword evidence="3 6" id="KW-0812">Transmembrane</keyword>
<evidence type="ECO:0000256" key="4">
    <source>
        <dbReference type="ARBA" id="ARBA00022989"/>
    </source>
</evidence>
<feature type="domain" description="Citrate transporter-like" evidence="7">
    <location>
        <begin position="14"/>
        <end position="372"/>
    </location>
</feature>
<feature type="transmembrane region" description="Helical" evidence="6">
    <location>
        <begin position="380"/>
        <end position="399"/>
    </location>
</feature>
<evidence type="ECO:0000256" key="2">
    <source>
        <dbReference type="ARBA" id="ARBA00022448"/>
    </source>
</evidence>
<name>A0ABS6E7V1_9FIRM</name>
<evidence type="ECO:0000256" key="1">
    <source>
        <dbReference type="ARBA" id="ARBA00004141"/>
    </source>
</evidence>
<sequence>MLALLGFLTIIILLILIMTKKASPVVALIAVPTVAAIIGGFGNQLNDFIIDGIKSIAPTGTMFIFAILFFGILTDAGTFEPIINKILKIVGKDPIKIAIGTAILAMLVHLDGSGAVTFLVTIPAMLPLYDALGMQRTTLATIVALSAGTMNVLPWGGPTIRAASSLEVPVTELFNPLLIPVLVGLLFVLFISYRLGKKEKTRLGNLEISNIKMDREVDKEKQKLARPHLFWINILTIIVAIIVLIMGKYSPTVIFMLAFAISLVINYPSVDDQRERIDAHAKAALMMASILFAAGSFTGILKGAGMLAAMADVTVSIIPASLGKFIPIITGIIAMPASLLFDPDSFYFGVLPVLSEAASAFGISAISVGRAAILGQMTTGFPISPLTGATFLLVGLTGVDLGEHQKKTIPYAFATTIVMLIVSIIIGVIAI</sequence>
<feature type="transmembrane region" description="Helical" evidence="6">
    <location>
        <begin position="282"/>
        <end position="301"/>
    </location>
</feature>
<dbReference type="Pfam" id="PF03600">
    <property type="entry name" value="CitMHS"/>
    <property type="match status" value="1"/>
</dbReference>
<feature type="transmembrane region" description="Helical" evidence="6">
    <location>
        <begin position="253"/>
        <end position="270"/>
    </location>
</feature>
<accession>A0ABS6E7V1</accession>
<feature type="transmembrane region" description="Helical" evidence="6">
    <location>
        <begin position="55"/>
        <end position="73"/>
    </location>
</feature>
<keyword evidence="5 6" id="KW-0472">Membrane</keyword>
<gene>
    <name evidence="8" type="ORF">KQI42_12445</name>
</gene>
<dbReference type="PANTHER" id="PTHR30354:SF26">
    <property type="entry name" value="TRANSPORTER, PUTATIVE-RELATED"/>
    <property type="match status" value="1"/>
</dbReference>
<feature type="transmembrane region" description="Helical" evidence="6">
    <location>
        <begin position="411"/>
        <end position="430"/>
    </location>
</feature>
<protein>
    <submittedName>
        <fullName evidence="8">Citrate:proton symporter</fullName>
    </submittedName>
</protein>
<feature type="transmembrane region" description="Helical" evidence="6">
    <location>
        <begin position="94"/>
        <end position="110"/>
    </location>
</feature>
<proteinExistence type="predicted"/>
<evidence type="ECO:0000313" key="8">
    <source>
        <dbReference type="EMBL" id="MBU5438829.1"/>
    </source>
</evidence>
<feature type="transmembrane region" description="Helical" evidence="6">
    <location>
        <begin position="346"/>
        <end position="368"/>
    </location>
</feature>
<evidence type="ECO:0000313" key="9">
    <source>
        <dbReference type="Proteomes" id="UP000749471"/>
    </source>
</evidence>
<feature type="transmembrane region" description="Helical" evidence="6">
    <location>
        <begin position="177"/>
        <end position="196"/>
    </location>
</feature>
<dbReference type="RefSeq" id="WP_216520237.1">
    <property type="nucleotide sequence ID" value="NZ_JAHLPM010000010.1"/>
</dbReference>
<evidence type="ECO:0000256" key="5">
    <source>
        <dbReference type="ARBA" id="ARBA00023136"/>
    </source>
</evidence>
<keyword evidence="4 6" id="KW-1133">Transmembrane helix</keyword>
<feature type="transmembrane region" description="Helical" evidence="6">
    <location>
        <begin position="139"/>
        <end position="157"/>
    </location>
</feature>
<reference evidence="8 9" key="1">
    <citation type="submission" date="2021-06" db="EMBL/GenBank/DDBJ databases">
        <authorList>
            <person name="Sun Q."/>
            <person name="Li D."/>
        </authorList>
    </citation>
    <scope>NUCLEOTIDE SEQUENCE [LARGE SCALE GENOMIC DNA]</scope>
    <source>
        <strain evidence="8 9">MSJ-40</strain>
    </source>
</reference>
<dbReference type="InterPro" id="IPR003474">
    <property type="entry name" value="Glcn_transporter"/>
</dbReference>
<keyword evidence="9" id="KW-1185">Reference proteome</keyword>
<dbReference type="NCBIfam" id="TIGR00784">
    <property type="entry name" value="citMHS"/>
    <property type="match status" value="1"/>
</dbReference>
<feature type="transmembrane region" description="Helical" evidence="6">
    <location>
        <begin position="313"/>
        <end position="334"/>
    </location>
</feature>
<feature type="transmembrane region" description="Helical" evidence="6">
    <location>
        <begin position="229"/>
        <end position="247"/>
    </location>
</feature>
<organism evidence="8 9">
    <name type="scientific">Tissierella simiarum</name>
    <dbReference type="NCBI Taxonomy" id="2841534"/>
    <lineage>
        <taxon>Bacteria</taxon>
        <taxon>Bacillati</taxon>
        <taxon>Bacillota</taxon>
        <taxon>Tissierellia</taxon>
        <taxon>Tissierellales</taxon>
        <taxon>Tissierellaceae</taxon>
        <taxon>Tissierella</taxon>
    </lineage>
</organism>
<dbReference type="Proteomes" id="UP000749471">
    <property type="component" value="Unassembled WGS sequence"/>
</dbReference>
<dbReference type="InterPro" id="IPR014738">
    <property type="entry name" value="Citrate_transporter"/>
</dbReference>
<dbReference type="PANTHER" id="PTHR30354">
    <property type="entry name" value="GNT FAMILY GLUCONATE TRANSPORTER"/>
    <property type="match status" value="1"/>
</dbReference>
<evidence type="ECO:0000259" key="7">
    <source>
        <dbReference type="Pfam" id="PF03600"/>
    </source>
</evidence>
<keyword evidence="2" id="KW-0813">Transport</keyword>